<protein>
    <submittedName>
        <fullName evidence="1">Uncharacterized protein</fullName>
    </submittedName>
</protein>
<dbReference type="AlphaFoldDB" id="A0A497Y7H6"/>
<evidence type="ECO:0000313" key="1">
    <source>
        <dbReference type="EMBL" id="RLJ79423.1"/>
    </source>
</evidence>
<comment type="caution">
    <text evidence="1">The sequence shown here is derived from an EMBL/GenBank/DDBJ whole genome shotgun (WGS) entry which is preliminary data.</text>
</comment>
<sequence>MNEVKLTLSLKEINQILEALGNQSYVSVFELVANIQEQVQTQMKNTGPIETVA</sequence>
<gene>
    <name evidence="1" type="ORF">BCL90_0116</name>
</gene>
<organism evidence="1 2">
    <name type="scientific">Pedobacter alluvionis</name>
    <dbReference type="NCBI Taxonomy" id="475253"/>
    <lineage>
        <taxon>Bacteria</taxon>
        <taxon>Pseudomonadati</taxon>
        <taxon>Bacteroidota</taxon>
        <taxon>Sphingobacteriia</taxon>
        <taxon>Sphingobacteriales</taxon>
        <taxon>Sphingobacteriaceae</taxon>
        <taxon>Pedobacter</taxon>
    </lineage>
</organism>
<evidence type="ECO:0000313" key="2">
    <source>
        <dbReference type="Proteomes" id="UP000273898"/>
    </source>
</evidence>
<proteinExistence type="predicted"/>
<dbReference type="EMBL" id="RCCK01000010">
    <property type="protein sequence ID" value="RLJ79423.1"/>
    <property type="molecule type" value="Genomic_DNA"/>
</dbReference>
<dbReference type="Proteomes" id="UP000273898">
    <property type="component" value="Unassembled WGS sequence"/>
</dbReference>
<accession>A0A497Y7H6</accession>
<name>A0A497Y7H6_9SPHI</name>
<reference evidence="1 2" key="1">
    <citation type="submission" date="2018-10" db="EMBL/GenBank/DDBJ databases">
        <title>Genomic Encyclopedia of Archaeal and Bacterial Type Strains, Phase II (KMG-II): from individual species to whole genera.</title>
        <authorList>
            <person name="Goeker M."/>
        </authorList>
    </citation>
    <scope>NUCLEOTIDE SEQUENCE [LARGE SCALE GENOMIC DNA]</scope>
    <source>
        <strain evidence="1 2">DSM 19624</strain>
    </source>
</reference>
<dbReference type="RefSeq" id="WP_166792135.1">
    <property type="nucleotide sequence ID" value="NZ_RCCK01000010.1"/>
</dbReference>